<organism evidence="3 4">
    <name type="scientific">Archaeoglobus fulgidus DSM 8774</name>
    <dbReference type="NCBI Taxonomy" id="1344584"/>
    <lineage>
        <taxon>Archaea</taxon>
        <taxon>Methanobacteriati</taxon>
        <taxon>Methanobacteriota</taxon>
        <taxon>Archaeoglobi</taxon>
        <taxon>Archaeoglobales</taxon>
        <taxon>Archaeoglobaceae</taxon>
        <taxon>Archaeoglobus</taxon>
    </lineage>
</organism>
<dbReference type="InterPro" id="IPR038078">
    <property type="entry name" value="PhoU-like_sf"/>
</dbReference>
<accession>A0A075WHX1</accession>
<dbReference type="SMR" id="A0A075WHX1"/>
<reference evidence="3 4" key="1">
    <citation type="submission" date="2013-07" db="EMBL/GenBank/DDBJ databases">
        <title>Genome of Archaeoglobus fulgidus.</title>
        <authorList>
            <person name="Fiebig A."/>
            <person name="Birkeland N.-K."/>
        </authorList>
    </citation>
    <scope>NUCLEOTIDE SEQUENCE [LARGE SCALE GENOMIC DNA]</scope>
    <source>
        <strain evidence="3 4">DSM 8774</strain>
    </source>
</reference>
<dbReference type="NCBIfam" id="TIGR00153">
    <property type="entry name" value="TIGR00153 family protein"/>
    <property type="match status" value="1"/>
</dbReference>
<keyword evidence="2" id="KW-0175">Coiled coil</keyword>
<evidence type="ECO:0008006" key="5">
    <source>
        <dbReference type="Google" id="ProtNLM"/>
    </source>
</evidence>
<evidence type="ECO:0000313" key="4">
    <source>
        <dbReference type="Proteomes" id="UP000028501"/>
    </source>
</evidence>
<dbReference type="PANTHER" id="PTHR36536:SF3">
    <property type="entry name" value="UPF0111 PROTEIN HI_1603"/>
    <property type="match status" value="1"/>
</dbReference>
<dbReference type="HOGENOM" id="CLU_104916_0_0_2"/>
<dbReference type="EMBL" id="CP006577">
    <property type="protein sequence ID" value="AIG98799.1"/>
    <property type="molecule type" value="Genomic_DNA"/>
</dbReference>
<evidence type="ECO:0000256" key="1">
    <source>
        <dbReference type="ARBA" id="ARBA00008591"/>
    </source>
</evidence>
<evidence type="ECO:0000256" key="2">
    <source>
        <dbReference type="SAM" id="Coils"/>
    </source>
</evidence>
<evidence type="ECO:0000313" key="3">
    <source>
        <dbReference type="EMBL" id="AIG98799.1"/>
    </source>
</evidence>
<feature type="coiled-coil region" evidence="2">
    <location>
        <begin position="41"/>
        <end position="68"/>
    </location>
</feature>
<sequence>MKFFRSVGEVFGYSPFRSLAQHARMCGRAVGLLQQQFEALRRGNYEEVEELREEIDELEHHADQIKEEIRGNVTKSLMLPVDRHDLLEFLKVQDDILNNCEHVGHMVTFRKVSAPEDVWDEFLVLLSKLMEIVNNYEEMVERIMQLVETSFSKKEVNRALEYVPIIEQLEHECDLIQIGLHTKLFNLENSNPLDIQLMVTWVVHLGYVANAAARASDRFRIMILGR</sequence>
<dbReference type="Proteomes" id="UP000028501">
    <property type="component" value="Chromosome"/>
</dbReference>
<protein>
    <recommendedName>
        <fullName evidence="5">TIGR00153 family protein</fullName>
    </recommendedName>
</protein>
<dbReference type="GeneID" id="24795542"/>
<dbReference type="InterPro" id="IPR002727">
    <property type="entry name" value="DUF47"/>
</dbReference>
<dbReference type="Pfam" id="PF01865">
    <property type="entry name" value="PhoU_div"/>
    <property type="match status" value="1"/>
</dbReference>
<proteinExistence type="inferred from homology"/>
<dbReference type="PANTHER" id="PTHR36536">
    <property type="entry name" value="UPF0111 PROTEIN HI_1603"/>
    <property type="match status" value="1"/>
</dbReference>
<name>A0A075WHX1_ARCFL</name>
<dbReference type="SUPFAM" id="SSF109755">
    <property type="entry name" value="PhoU-like"/>
    <property type="match status" value="1"/>
</dbReference>
<dbReference type="KEGG" id="afg:AFULGI_00020510"/>
<gene>
    <name evidence="3" type="ORF">AFULGI_00020510</name>
</gene>
<dbReference type="InterPro" id="IPR018445">
    <property type="entry name" value="Put_Phosphate_transp_reg"/>
</dbReference>
<dbReference type="RefSeq" id="WP_048064464.1">
    <property type="nucleotide sequence ID" value="NZ_CP006577.1"/>
</dbReference>
<comment type="similarity">
    <text evidence="1">Belongs to the UPF0111 family.</text>
</comment>
<dbReference type="AlphaFoldDB" id="A0A075WHX1"/>
<dbReference type="Gene3D" id="1.20.58.220">
    <property type="entry name" value="Phosphate transport system protein phou homolog 2, domain 2"/>
    <property type="match status" value="1"/>
</dbReference>